<reference evidence="2 3" key="1">
    <citation type="submission" date="2017-03" db="EMBL/GenBank/DDBJ databases">
        <title>Widespread Adenine N6-methylation of Active Genes in Fungi.</title>
        <authorList>
            <consortium name="DOE Joint Genome Institute"/>
            <person name="Mondo S.J."/>
            <person name="Dannebaum R.O."/>
            <person name="Kuo R.C."/>
            <person name="Louie K.B."/>
            <person name="Bewick A.J."/>
            <person name="Labutti K."/>
            <person name="Haridas S."/>
            <person name="Kuo A."/>
            <person name="Salamov A."/>
            <person name="Ahrendt S.R."/>
            <person name="Lau R."/>
            <person name="Bowen B.P."/>
            <person name="Lipzen A."/>
            <person name="Sullivan W."/>
            <person name="Andreopoulos W.B."/>
            <person name="Clum A."/>
            <person name="Lindquist E."/>
            <person name="Daum C."/>
            <person name="Northen T.R."/>
            <person name="Ramamoorthy G."/>
            <person name="Schmitz R.J."/>
            <person name="Gryganskyi A."/>
            <person name="Culley D."/>
            <person name="Magnuson J."/>
            <person name="James T.Y."/>
            <person name="O'Malley M.A."/>
            <person name="Stajich J.E."/>
            <person name="Spatafora J.W."/>
            <person name="Visel A."/>
            <person name="Grigoriev I.V."/>
        </authorList>
    </citation>
    <scope>NUCLEOTIDE SEQUENCE [LARGE SCALE GENOMIC DNA]</scope>
    <source>
        <strain evidence="2 3">NRRL Y-17943</strain>
    </source>
</reference>
<feature type="region of interest" description="Disordered" evidence="1">
    <location>
        <begin position="125"/>
        <end position="146"/>
    </location>
</feature>
<organism evidence="2 3">
    <name type="scientific">Kockovaella imperatae</name>
    <dbReference type="NCBI Taxonomy" id="4999"/>
    <lineage>
        <taxon>Eukaryota</taxon>
        <taxon>Fungi</taxon>
        <taxon>Dikarya</taxon>
        <taxon>Basidiomycota</taxon>
        <taxon>Agaricomycotina</taxon>
        <taxon>Tremellomycetes</taxon>
        <taxon>Tremellales</taxon>
        <taxon>Cuniculitremaceae</taxon>
        <taxon>Kockovaella</taxon>
    </lineage>
</organism>
<feature type="region of interest" description="Disordered" evidence="1">
    <location>
        <begin position="84"/>
        <end position="113"/>
    </location>
</feature>
<dbReference type="InParanoid" id="A0A1Y1URX0"/>
<dbReference type="EMBL" id="NBSH01000001">
    <property type="protein sequence ID" value="ORX40791.1"/>
    <property type="molecule type" value="Genomic_DNA"/>
</dbReference>
<comment type="caution">
    <text evidence="2">The sequence shown here is derived from an EMBL/GenBank/DDBJ whole genome shotgun (WGS) entry which is preliminary data.</text>
</comment>
<dbReference type="OrthoDB" id="3259825at2759"/>
<sequence length="146" mass="15753">MIRSASAETGGSRMSEARSDRASGRQSSGGGSFYDYYNEGEETLVSPQEGSSRRAKTASQAVEITEYADGKLVWSLVDGLRDVDEVDGPEPFGLHSRNTSVDSAYPSEKEDLGDAEALDTQGIAGLNLRHRDRAQPLDRPPTNVSE</sequence>
<evidence type="ECO:0000313" key="2">
    <source>
        <dbReference type="EMBL" id="ORX40791.1"/>
    </source>
</evidence>
<name>A0A1Y1URX0_9TREE</name>
<protein>
    <submittedName>
        <fullName evidence="2">Uncharacterized protein</fullName>
    </submittedName>
</protein>
<proteinExistence type="predicted"/>
<dbReference type="STRING" id="4999.A0A1Y1URX0"/>
<keyword evidence="3" id="KW-1185">Reference proteome</keyword>
<gene>
    <name evidence="2" type="ORF">BD324DRAFT_21337</name>
</gene>
<accession>A0A1Y1URX0</accession>
<feature type="region of interest" description="Disordered" evidence="1">
    <location>
        <begin position="1"/>
        <end position="60"/>
    </location>
</feature>
<dbReference type="GeneID" id="33554001"/>
<evidence type="ECO:0000313" key="3">
    <source>
        <dbReference type="Proteomes" id="UP000193218"/>
    </source>
</evidence>
<dbReference type="Proteomes" id="UP000193218">
    <property type="component" value="Unassembled WGS sequence"/>
</dbReference>
<evidence type="ECO:0000256" key="1">
    <source>
        <dbReference type="SAM" id="MobiDB-lite"/>
    </source>
</evidence>
<dbReference type="RefSeq" id="XP_021874470.1">
    <property type="nucleotide sequence ID" value="XM_022012193.1"/>
</dbReference>
<dbReference type="AlphaFoldDB" id="A0A1Y1URX0"/>